<evidence type="ECO:0000256" key="3">
    <source>
        <dbReference type="ARBA" id="ARBA00022679"/>
    </source>
</evidence>
<dbReference type="GO" id="GO:0032259">
    <property type="term" value="P:methylation"/>
    <property type="evidence" value="ECO:0007669"/>
    <property type="project" value="UniProtKB-KW"/>
</dbReference>
<dbReference type="PANTHER" id="PTHR46429">
    <property type="entry name" value="23S RRNA (GUANOSINE-2'-O-)-METHYLTRANSFERASE RLMB"/>
    <property type="match status" value="1"/>
</dbReference>
<proteinExistence type="inferred from homology"/>
<evidence type="ECO:0000259" key="4">
    <source>
        <dbReference type="SMART" id="SM00967"/>
    </source>
</evidence>
<dbReference type="Pfam" id="PF00588">
    <property type="entry name" value="SpoU_methylase"/>
    <property type="match status" value="1"/>
</dbReference>
<dbReference type="Gene3D" id="3.40.1280.10">
    <property type="match status" value="1"/>
</dbReference>
<dbReference type="SUPFAM" id="SSF55315">
    <property type="entry name" value="L30e-like"/>
    <property type="match status" value="1"/>
</dbReference>
<dbReference type="Proteomes" id="UP000011705">
    <property type="component" value="Chromosome"/>
</dbReference>
<dbReference type="Gene3D" id="3.30.1330.30">
    <property type="match status" value="1"/>
</dbReference>
<feature type="domain" description="RNA 2-O ribose methyltransferase substrate binding" evidence="4">
    <location>
        <begin position="4"/>
        <end position="92"/>
    </location>
</feature>
<protein>
    <submittedName>
        <fullName evidence="5">RNA methyltransferase, TrmH family, group 3</fullName>
    </submittedName>
</protein>
<sequence length="258" mass="28553">MKKIITGFHAIDEILRAEKLKIEKEKNRKPSLEIFYSKEGPRVKKILEAARKLNLKVEKQDNQFLDSLTKTLPEQLRDHRGIVLVTEAENQKKGMSVDEFFAKLAEKGSAFVVILDSVTDPHNTGSIIRSADQFGIDGIIVPENKSAGGFEIISKVSAGALAWVPFVEVTNLVRTVERLKKEGFWIYGADAGGKALPDLTFPKKTVLIMGSEGRGMSRLVEETCDEIVSIPTKGKLDSLNVSVAAGILLYEISRKKEV</sequence>
<dbReference type="Pfam" id="PF08032">
    <property type="entry name" value="SpoU_sub_bind"/>
    <property type="match status" value="1"/>
</dbReference>
<dbReference type="RefSeq" id="WP_002682823.1">
    <property type="nucleotide sequence ID" value="NZ_CM001795.1"/>
</dbReference>
<dbReference type="SMART" id="SM00967">
    <property type="entry name" value="SpoU_sub_bind"/>
    <property type="match status" value="1"/>
</dbReference>
<dbReference type="CDD" id="cd18103">
    <property type="entry name" value="SpoU-like_RlmB"/>
    <property type="match status" value="1"/>
</dbReference>
<dbReference type="InterPro" id="IPR004441">
    <property type="entry name" value="rRNA_MeTrfase_TrmH"/>
</dbReference>
<dbReference type="GO" id="GO:0006396">
    <property type="term" value="P:RNA processing"/>
    <property type="evidence" value="ECO:0007669"/>
    <property type="project" value="InterPro"/>
</dbReference>
<gene>
    <name evidence="5" type="ORF">HMPREF9726_00236</name>
</gene>
<dbReference type="InterPro" id="IPR001537">
    <property type="entry name" value="SpoU_MeTrfase"/>
</dbReference>
<comment type="caution">
    <text evidence="5">The sequence shown here is derived from an EMBL/GenBank/DDBJ whole genome shotgun (WGS) entry which is preliminary data.</text>
</comment>
<keyword evidence="2 5" id="KW-0489">Methyltransferase</keyword>
<dbReference type="GO" id="GO:0005829">
    <property type="term" value="C:cytosol"/>
    <property type="evidence" value="ECO:0007669"/>
    <property type="project" value="TreeGrafter"/>
</dbReference>
<dbReference type="PANTHER" id="PTHR46429:SF1">
    <property type="entry name" value="23S RRNA (GUANOSINE-2'-O-)-METHYLTRANSFERASE RLMB"/>
    <property type="match status" value="1"/>
</dbReference>
<dbReference type="GO" id="GO:0008173">
    <property type="term" value="F:RNA methyltransferase activity"/>
    <property type="evidence" value="ECO:0007669"/>
    <property type="project" value="InterPro"/>
</dbReference>
<evidence type="ECO:0000256" key="1">
    <source>
        <dbReference type="ARBA" id="ARBA00007228"/>
    </source>
</evidence>
<dbReference type="HOGENOM" id="CLU_021322_0_1_12"/>
<comment type="similarity">
    <text evidence="1">Belongs to the class IV-like SAM-binding methyltransferase superfamily. RNA methyltransferase TrmH family.</text>
</comment>
<organism evidence="5">
    <name type="scientific">Treponema denticola H-22</name>
    <dbReference type="NCBI Taxonomy" id="999432"/>
    <lineage>
        <taxon>Bacteria</taxon>
        <taxon>Pseudomonadati</taxon>
        <taxon>Spirochaetota</taxon>
        <taxon>Spirochaetia</taxon>
        <taxon>Spirochaetales</taxon>
        <taxon>Treponemataceae</taxon>
        <taxon>Treponema</taxon>
    </lineage>
</organism>
<dbReference type="InterPro" id="IPR013123">
    <property type="entry name" value="SpoU_subst-bd"/>
</dbReference>
<dbReference type="FunFam" id="3.40.1280.10:FF:000008">
    <property type="entry name" value="Group 3 RNA methyltransferase TrmH"/>
    <property type="match status" value="1"/>
</dbReference>
<accession>A0A0E2E7R4</accession>
<dbReference type="PATRIC" id="fig|999432.5.peg.243"/>
<evidence type="ECO:0000256" key="2">
    <source>
        <dbReference type="ARBA" id="ARBA00022603"/>
    </source>
</evidence>
<name>A0A0E2E7R4_TREDN</name>
<dbReference type="NCBIfam" id="TIGR00186">
    <property type="entry name" value="rRNA_methyl_3"/>
    <property type="match status" value="1"/>
</dbReference>
<reference evidence="5" key="1">
    <citation type="submission" date="2012-01" db="EMBL/GenBank/DDBJ databases">
        <title>The Genome Sequence of Treponema denticola H-22.</title>
        <authorList>
            <consortium name="The Broad Institute Genome Sequencing Platform"/>
            <person name="Earl A."/>
            <person name="Ward D."/>
            <person name="Feldgarden M."/>
            <person name="Gevers D."/>
            <person name="Blanton J.M."/>
            <person name="Fenno C.J."/>
            <person name="Baranova O.V."/>
            <person name="Mathney J."/>
            <person name="Dewhirst F.E."/>
            <person name="Izard J."/>
            <person name="Young S.K."/>
            <person name="Zeng Q."/>
            <person name="Gargeya S."/>
            <person name="Fitzgerald M."/>
            <person name="Haas B."/>
            <person name="Abouelleil A."/>
            <person name="Alvarado L."/>
            <person name="Arachchi H.M."/>
            <person name="Berlin A."/>
            <person name="Chapman S.B."/>
            <person name="Gearin G."/>
            <person name="Goldberg J."/>
            <person name="Griggs A."/>
            <person name="Gujja S."/>
            <person name="Hansen M."/>
            <person name="Heiman D."/>
            <person name="Howarth C."/>
            <person name="Larimer J."/>
            <person name="Lui A."/>
            <person name="MacDonald P.J.P."/>
            <person name="McCowen C."/>
            <person name="Montmayeur A."/>
            <person name="Murphy C."/>
            <person name="Neiman D."/>
            <person name="Pearson M."/>
            <person name="Priest M."/>
            <person name="Roberts A."/>
            <person name="Saif S."/>
            <person name="Shea T."/>
            <person name="Sisk P."/>
            <person name="Stolte C."/>
            <person name="Sykes S."/>
            <person name="Wortman J."/>
            <person name="Nusbaum C."/>
            <person name="Birren B."/>
        </authorList>
    </citation>
    <scope>NUCLEOTIDE SEQUENCE [LARGE SCALE GENOMIC DNA]</scope>
    <source>
        <strain evidence="5">H-22</strain>
    </source>
</reference>
<keyword evidence="3 5" id="KW-0808">Transferase</keyword>
<dbReference type="InterPro" id="IPR029026">
    <property type="entry name" value="tRNA_m1G_MTases_N"/>
</dbReference>
<dbReference type="GO" id="GO:0003723">
    <property type="term" value="F:RNA binding"/>
    <property type="evidence" value="ECO:0007669"/>
    <property type="project" value="InterPro"/>
</dbReference>
<dbReference type="InterPro" id="IPR029064">
    <property type="entry name" value="Ribosomal_eL30-like_sf"/>
</dbReference>
<dbReference type="AlphaFoldDB" id="A0A0E2E7R4"/>
<dbReference type="EMBL" id="AGDV01000001">
    <property type="protein sequence ID" value="EMB36044.1"/>
    <property type="molecule type" value="Genomic_DNA"/>
</dbReference>
<dbReference type="InterPro" id="IPR029028">
    <property type="entry name" value="Alpha/beta_knot_MTases"/>
</dbReference>
<dbReference type="SUPFAM" id="SSF75217">
    <property type="entry name" value="alpha/beta knot"/>
    <property type="match status" value="1"/>
</dbReference>
<evidence type="ECO:0000313" key="5">
    <source>
        <dbReference type="EMBL" id="EMB36044.1"/>
    </source>
</evidence>